<dbReference type="OrthoDB" id="1918at2759"/>
<sequence>MSNISVSVIWGRSTVFAGEDIDCKITFTNIAQRRRVPSPSPEIRASSQRWRAAIPLSKTINETHQVPLGSKILSQTRTRGHRPALSLGSRASAKQGGQSNVVSGGVNGVAFLGHHKRSVSIISIGGDLPNGDETHVDGQVSASQRPARNHGRAASLQVLSRRSSNTSTVPETGHVPKPPPLFRASTSTPGQSPSNGFPPSPKVQSSPITASDYWTAPTTTRRPSASISSSFKFPHGSPSGREMYHVPAPSTRPSASHSHQLSQPEEDPTNGMSHSNPMTRVLSPANNNGTPRSSTDFYSMSNNSTETLASEYVHQSSDRLPQRPAYGHRPSHVTSTKNQKLPETLMMGYAQIIGSFTVDGALVNQAPFEDVKRRGALGGQSGGGVVGLESNKRDSGLFGALGWSSLGESLGGLLGGGELSSIKEIKDNAKSKSIPIITTPQSILFVDLRLEPGESKSYTYSHPLPRSIPPSYKGRAIKIMYNLVIGTQRPKMTHQQHHVRHVDIPFRVLPGVSGQGDVLGHDLMAPYILLRSEARTSSVDDSAETSFPGAKASTLTKSTSSFSDFLSYSEKLLDRGRQDSSQGLLSPTDIEPGYNGLGIPEPISVKDAVDLAILSSNSTLSSNRGANRFEIARNGLGVAVIMLARPAYRLGETISAVIDFSHSEFSCYSLYATLETSEHVDSAIALRSSASISRVTRRIFVSLSENTIFGRRAIFCPTIPLNATPGFYTSGVSLEWSLRFEFVTSRAEDDEADRGFDDVLFEGVASDERGSVSAGVPALLCESFDVTVPLKVYGATAVDNERVEVGKLPI</sequence>
<protein>
    <submittedName>
        <fullName evidence="2">Rgp1-domain-containing</fullName>
    </submittedName>
</protein>
<feature type="compositionally biased region" description="Polar residues" evidence="1">
    <location>
        <begin position="251"/>
        <end position="263"/>
    </location>
</feature>
<gene>
    <name evidence="2" type="ORF">FRX48_01166</name>
</gene>
<dbReference type="Pfam" id="PF08737">
    <property type="entry name" value="Rgp1"/>
    <property type="match status" value="1"/>
</dbReference>
<reference evidence="2 3" key="1">
    <citation type="submission" date="2019-09" db="EMBL/GenBank/DDBJ databases">
        <title>The hologenome of the rock-dwelling lichen Lasallia pustulata.</title>
        <authorList>
            <person name="Greshake Tzovaras B."/>
            <person name="Segers F."/>
            <person name="Bicker A."/>
            <person name="Dal Grande F."/>
            <person name="Otte J."/>
            <person name="Hankeln T."/>
            <person name="Schmitt I."/>
            <person name="Ebersberger I."/>
        </authorList>
    </citation>
    <scope>NUCLEOTIDE SEQUENCE [LARGE SCALE GENOMIC DNA]</scope>
    <source>
        <strain evidence="2">A1-1</strain>
    </source>
</reference>
<evidence type="ECO:0000313" key="2">
    <source>
        <dbReference type="EMBL" id="KAA6414417.1"/>
    </source>
</evidence>
<feature type="compositionally biased region" description="Polar residues" evidence="1">
    <location>
        <begin position="270"/>
        <end position="315"/>
    </location>
</feature>
<feature type="region of interest" description="Disordered" evidence="1">
    <location>
        <begin position="130"/>
        <end position="338"/>
    </location>
</feature>
<feature type="compositionally biased region" description="Polar residues" evidence="1">
    <location>
        <begin position="157"/>
        <end position="170"/>
    </location>
</feature>
<feature type="compositionally biased region" description="Polar residues" evidence="1">
    <location>
        <begin position="216"/>
        <end position="231"/>
    </location>
</feature>
<proteinExistence type="predicted"/>
<comment type="caution">
    <text evidence="2">The sequence shown here is derived from an EMBL/GenBank/DDBJ whole genome shotgun (WGS) entry which is preliminary data.</text>
</comment>
<name>A0A5M8PY98_9LECA</name>
<feature type="compositionally biased region" description="Polar residues" evidence="1">
    <location>
        <begin position="184"/>
        <end position="195"/>
    </location>
</feature>
<dbReference type="InterPro" id="IPR014848">
    <property type="entry name" value="Rgp1"/>
</dbReference>
<accession>A0A5M8PY98</accession>
<feature type="region of interest" description="Disordered" evidence="1">
    <location>
        <begin position="76"/>
        <end position="100"/>
    </location>
</feature>
<dbReference type="PANTHER" id="PTHR12507">
    <property type="entry name" value="REDUCED GROWTH PHENOTYPE 1 RGP1, YEAST -RELATED"/>
    <property type="match status" value="1"/>
</dbReference>
<dbReference type="EMBL" id="VXIT01000002">
    <property type="protein sequence ID" value="KAA6414417.1"/>
    <property type="molecule type" value="Genomic_DNA"/>
</dbReference>
<organism evidence="2 3">
    <name type="scientific">Lasallia pustulata</name>
    <dbReference type="NCBI Taxonomy" id="136370"/>
    <lineage>
        <taxon>Eukaryota</taxon>
        <taxon>Fungi</taxon>
        <taxon>Dikarya</taxon>
        <taxon>Ascomycota</taxon>
        <taxon>Pezizomycotina</taxon>
        <taxon>Lecanoromycetes</taxon>
        <taxon>OSLEUM clade</taxon>
        <taxon>Umbilicariomycetidae</taxon>
        <taxon>Umbilicariales</taxon>
        <taxon>Umbilicariaceae</taxon>
        <taxon>Lasallia</taxon>
    </lineage>
</organism>
<dbReference type="AlphaFoldDB" id="A0A5M8PY98"/>
<evidence type="ECO:0000256" key="1">
    <source>
        <dbReference type="SAM" id="MobiDB-lite"/>
    </source>
</evidence>
<dbReference type="Proteomes" id="UP000324767">
    <property type="component" value="Unassembled WGS sequence"/>
</dbReference>
<evidence type="ECO:0000313" key="3">
    <source>
        <dbReference type="Proteomes" id="UP000324767"/>
    </source>
</evidence>